<dbReference type="GeneID" id="19115782"/>
<dbReference type="InterPro" id="IPR008271">
    <property type="entry name" value="Ser/Thr_kinase_AS"/>
</dbReference>
<dbReference type="OMA" id="LEDPWVQ"/>
<keyword evidence="2" id="KW-0808">Transferase</keyword>
<sequence length="373" mass="42655">GVGSKARRLSIAFPEDFEVEECPLEEHFNAISRLNKKHVGEGGAAVVQVMKSKTAGDCKAKDKLFAVKEFRPWEESEETEHEYVRKIKSEFAIAKSLEHPNIVDTYRLCYSDHRKKWFHVMEFCDQGDLNDIITRDFFSREDRDCMFKQLIRGIDYLHSRGIAHRDLKSENLLLDKNGCLKIADFGTSEVFCGKHPGFRNCRRPSLVKAEDKIKFCEPGLVGSRPYMAPELIARKEPYDPRAIDVWCCGIIYISLITGGTPWEAAESGVKNYEIYAGSWDDFHERFGENAMPTKEGPFPKFAQTPQFRKFGSPDVLALVFGMLHPDPKRRITAHDALECATVVDFACCQQDGYSDDIKKRQRKALHNHIPPKK</sequence>
<dbReference type="eggNOG" id="KOG0590">
    <property type="taxonomic scope" value="Eukaryota"/>
</dbReference>
<dbReference type="PANTHER" id="PTHR24345:SF0">
    <property type="entry name" value="CELL CYCLE SERINE_THREONINE-PROTEIN KINASE CDC5_MSD2"/>
    <property type="match status" value="1"/>
</dbReference>
<dbReference type="AlphaFoldDB" id="M2N4C1"/>
<dbReference type="InterPro" id="IPR000719">
    <property type="entry name" value="Prot_kinase_dom"/>
</dbReference>
<dbReference type="PROSITE" id="PS00108">
    <property type="entry name" value="PROTEIN_KINASE_ST"/>
    <property type="match status" value="1"/>
</dbReference>
<dbReference type="PANTHER" id="PTHR24345">
    <property type="entry name" value="SERINE/THREONINE-PROTEIN KINASE PLK"/>
    <property type="match status" value="1"/>
</dbReference>
<keyword evidence="4" id="KW-0418">Kinase</keyword>
<evidence type="ECO:0000256" key="2">
    <source>
        <dbReference type="ARBA" id="ARBA00022679"/>
    </source>
</evidence>
<dbReference type="KEGG" id="bcom:BAUCODRAFT_58469"/>
<evidence type="ECO:0000313" key="8">
    <source>
        <dbReference type="Proteomes" id="UP000011761"/>
    </source>
</evidence>
<feature type="non-terminal residue" evidence="7">
    <location>
        <position position="1"/>
    </location>
</feature>
<reference evidence="7 8" key="1">
    <citation type="journal article" date="2012" name="PLoS Pathog.">
        <title>Diverse lifestyles and strategies of plant pathogenesis encoded in the genomes of eighteen Dothideomycetes fungi.</title>
        <authorList>
            <person name="Ohm R.A."/>
            <person name="Feau N."/>
            <person name="Henrissat B."/>
            <person name="Schoch C.L."/>
            <person name="Horwitz B.A."/>
            <person name="Barry K.W."/>
            <person name="Condon B.J."/>
            <person name="Copeland A.C."/>
            <person name="Dhillon B."/>
            <person name="Glaser F."/>
            <person name="Hesse C.N."/>
            <person name="Kosti I."/>
            <person name="LaButti K."/>
            <person name="Lindquist E.A."/>
            <person name="Lucas S."/>
            <person name="Salamov A.A."/>
            <person name="Bradshaw R.E."/>
            <person name="Ciuffetti L."/>
            <person name="Hamelin R.C."/>
            <person name="Kema G.H.J."/>
            <person name="Lawrence C."/>
            <person name="Scott J.A."/>
            <person name="Spatafora J.W."/>
            <person name="Turgeon B.G."/>
            <person name="de Wit P.J.G.M."/>
            <person name="Zhong S."/>
            <person name="Goodwin S.B."/>
            <person name="Grigoriev I.V."/>
        </authorList>
    </citation>
    <scope>NUCLEOTIDE SEQUENCE [LARGE SCALE GENOMIC DNA]</scope>
    <source>
        <strain evidence="7 8">UAMH 10762</strain>
    </source>
</reference>
<dbReference type="SUPFAM" id="SSF56112">
    <property type="entry name" value="Protein kinase-like (PK-like)"/>
    <property type="match status" value="1"/>
</dbReference>
<evidence type="ECO:0000256" key="3">
    <source>
        <dbReference type="ARBA" id="ARBA00022741"/>
    </source>
</evidence>
<dbReference type="STRING" id="717646.M2N4C1"/>
<dbReference type="GO" id="GO:0004674">
    <property type="term" value="F:protein serine/threonine kinase activity"/>
    <property type="evidence" value="ECO:0007669"/>
    <property type="project" value="UniProtKB-KW"/>
</dbReference>
<dbReference type="SMART" id="SM00220">
    <property type="entry name" value="S_TKc"/>
    <property type="match status" value="1"/>
</dbReference>
<feature type="domain" description="Protein kinase" evidence="6">
    <location>
        <begin position="33"/>
        <end position="343"/>
    </location>
</feature>
<feature type="non-terminal residue" evidence="7">
    <location>
        <position position="373"/>
    </location>
</feature>
<dbReference type="HOGENOM" id="CLU_000288_63_33_1"/>
<evidence type="ECO:0000256" key="4">
    <source>
        <dbReference type="ARBA" id="ARBA00022777"/>
    </source>
</evidence>
<dbReference type="GO" id="GO:0005634">
    <property type="term" value="C:nucleus"/>
    <property type="evidence" value="ECO:0007669"/>
    <property type="project" value="TreeGrafter"/>
</dbReference>
<evidence type="ECO:0000259" key="6">
    <source>
        <dbReference type="PROSITE" id="PS50011"/>
    </source>
</evidence>
<evidence type="ECO:0000256" key="1">
    <source>
        <dbReference type="ARBA" id="ARBA00022527"/>
    </source>
</evidence>
<dbReference type="Gene3D" id="1.10.510.10">
    <property type="entry name" value="Transferase(Phosphotransferase) domain 1"/>
    <property type="match status" value="1"/>
</dbReference>
<protein>
    <recommendedName>
        <fullName evidence="6">Protein kinase domain-containing protein</fullName>
    </recommendedName>
</protein>
<keyword evidence="8" id="KW-1185">Reference proteome</keyword>
<dbReference type="PROSITE" id="PS50011">
    <property type="entry name" value="PROTEIN_KINASE_DOM"/>
    <property type="match status" value="1"/>
</dbReference>
<dbReference type="Pfam" id="PF00069">
    <property type="entry name" value="Pkinase"/>
    <property type="match status" value="1"/>
</dbReference>
<dbReference type="Proteomes" id="UP000011761">
    <property type="component" value="Unassembled WGS sequence"/>
</dbReference>
<dbReference type="RefSeq" id="XP_007678742.1">
    <property type="nucleotide sequence ID" value="XM_007680552.1"/>
</dbReference>
<keyword evidence="3" id="KW-0547">Nucleotide-binding</keyword>
<dbReference type="EMBL" id="KB445559">
    <property type="protein sequence ID" value="EMC93869.1"/>
    <property type="molecule type" value="Genomic_DNA"/>
</dbReference>
<keyword evidence="5" id="KW-0067">ATP-binding</keyword>
<keyword evidence="1" id="KW-0723">Serine/threonine-protein kinase</keyword>
<proteinExistence type="predicted"/>
<accession>M2N4C1</accession>
<evidence type="ECO:0000256" key="5">
    <source>
        <dbReference type="ARBA" id="ARBA00022840"/>
    </source>
</evidence>
<name>M2N4C1_BAUPA</name>
<dbReference type="InterPro" id="IPR011009">
    <property type="entry name" value="Kinase-like_dom_sf"/>
</dbReference>
<dbReference type="GO" id="GO:0005524">
    <property type="term" value="F:ATP binding"/>
    <property type="evidence" value="ECO:0007669"/>
    <property type="project" value="UniProtKB-KW"/>
</dbReference>
<organism evidence="7 8">
    <name type="scientific">Baudoinia panamericana (strain UAMH 10762)</name>
    <name type="common">Angels' share fungus</name>
    <name type="synonym">Baudoinia compniacensis (strain UAMH 10762)</name>
    <dbReference type="NCBI Taxonomy" id="717646"/>
    <lineage>
        <taxon>Eukaryota</taxon>
        <taxon>Fungi</taxon>
        <taxon>Dikarya</taxon>
        <taxon>Ascomycota</taxon>
        <taxon>Pezizomycotina</taxon>
        <taxon>Dothideomycetes</taxon>
        <taxon>Dothideomycetidae</taxon>
        <taxon>Mycosphaerellales</taxon>
        <taxon>Teratosphaeriaceae</taxon>
        <taxon>Baudoinia</taxon>
    </lineage>
</organism>
<evidence type="ECO:0000313" key="7">
    <source>
        <dbReference type="EMBL" id="EMC93869.1"/>
    </source>
</evidence>
<dbReference type="OrthoDB" id="4062651at2759"/>
<gene>
    <name evidence="7" type="ORF">BAUCODRAFT_58469</name>
</gene>